<feature type="compositionally biased region" description="Gly residues" evidence="1">
    <location>
        <begin position="58"/>
        <end position="71"/>
    </location>
</feature>
<name>A0ABQ3RGE5_STRRR</name>
<comment type="caution">
    <text evidence="2">The sequence shown here is derived from an EMBL/GenBank/DDBJ whole genome shotgun (WGS) entry which is preliminary data.</text>
</comment>
<organism evidence="2 3">
    <name type="scientific">Streptomyces rubradiris</name>
    <name type="common">Streptomyces achromogenes subsp. rubradiris</name>
    <dbReference type="NCBI Taxonomy" id="285531"/>
    <lineage>
        <taxon>Bacteria</taxon>
        <taxon>Bacillati</taxon>
        <taxon>Actinomycetota</taxon>
        <taxon>Actinomycetes</taxon>
        <taxon>Kitasatosporales</taxon>
        <taxon>Streptomycetaceae</taxon>
        <taxon>Streptomyces</taxon>
    </lineage>
</organism>
<dbReference type="Proteomes" id="UP000646738">
    <property type="component" value="Unassembled WGS sequence"/>
</dbReference>
<evidence type="ECO:0000313" key="3">
    <source>
        <dbReference type="Proteomes" id="UP000646738"/>
    </source>
</evidence>
<protein>
    <submittedName>
        <fullName evidence="2">Uncharacterized protein</fullName>
    </submittedName>
</protein>
<accession>A0ABQ3RGE5</accession>
<dbReference type="EMBL" id="BNEA01000015">
    <property type="protein sequence ID" value="GHI54931.1"/>
    <property type="molecule type" value="Genomic_DNA"/>
</dbReference>
<proteinExistence type="predicted"/>
<sequence length="71" mass="7287">MNPHASDAGCSIECVTPPGSPTRPSGVLRGVTASVIERAAQGVRGRRGYFSRQRCGEPGAGAGPGWQVGHQ</sequence>
<reference evidence="3" key="1">
    <citation type="submission" date="2023-07" db="EMBL/GenBank/DDBJ databases">
        <title>Whole genome shotgun sequence of Streptomyces achromogenes subsp. rubradiris NBRC 14000.</title>
        <authorList>
            <person name="Komaki H."/>
            <person name="Tamura T."/>
        </authorList>
    </citation>
    <scope>NUCLEOTIDE SEQUENCE [LARGE SCALE GENOMIC DNA]</scope>
    <source>
        <strain evidence="3">NBRC 14000</strain>
    </source>
</reference>
<gene>
    <name evidence="2" type="ORF">Srubr_47770</name>
</gene>
<evidence type="ECO:0000313" key="2">
    <source>
        <dbReference type="EMBL" id="GHI54931.1"/>
    </source>
</evidence>
<evidence type="ECO:0000256" key="1">
    <source>
        <dbReference type="SAM" id="MobiDB-lite"/>
    </source>
</evidence>
<keyword evidence="3" id="KW-1185">Reference proteome</keyword>
<feature type="region of interest" description="Disordered" evidence="1">
    <location>
        <begin position="51"/>
        <end position="71"/>
    </location>
</feature>